<keyword evidence="5 13" id="KW-0479">Metal-binding</keyword>
<dbReference type="PANTHER" id="PTHR31388">
    <property type="entry name" value="PEROXIDASE 72-RELATED"/>
    <property type="match status" value="1"/>
</dbReference>
<evidence type="ECO:0000259" key="16">
    <source>
        <dbReference type="PROSITE" id="PS50873"/>
    </source>
</evidence>
<comment type="similarity">
    <text evidence="2">Belongs to the peroxidase family. Ascorbate peroxidase subfamily.</text>
</comment>
<dbReference type="GO" id="GO:0020037">
    <property type="term" value="F:heme binding"/>
    <property type="evidence" value="ECO:0007669"/>
    <property type="project" value="InterPro"/>
</dbReference>
<keyword evidence="6 13" id="KW-0106">Calcium</keyword>
<dbReference type="PRINTS" id="PR00458">
    <property type="entry name" value="PEROXIDASE"/>
</dbReference>
<dbReference type="OrthoDB" id="2113341at2759"/>
<protein>
    <submittedName>
        <fullName evidence="17">Peroxidase 20</fullName>
    </submittedName>
</protein>
<dbReference type="Gene3D" id="1.10.420.10">
    <property type="entry name" value="Peroxidase, domain 2"/>
    <property type="match status" value="1"/>
</dbReference>
<feature type="binding site" evidence="13">
    <location>
        <position position="186"/>
    </location>
    <ligand>
        <name>Ca(2+)</name>
        <dbReference type="ChEBI" id="CHEBI:29108"/>
        <label>2</label>
    </ligand>
</feature>
<evidence type="ECO:0000256" key="3">
    <source>
        <dbReference type="ARBA" id="ARBA00022559"/>
    </source>
</evidence>
<dbReference type="InterPro" id="IPR000823">
    <property type="entry name" value="Peroxidase_pln"/>
</dbReference>
<keyword evidence="8 13" id="KW-0408">Iron</keyword>
<feature type="binding site" description="axial binding residue" evidence="13">
    <location>
        <position position="131"/>
    </location>
    <ligand>
        <name>heme b</name>
        <dbReference type="ChEBI" id="CHEBI:60344"/>
    </ligand>
    <ligandPart>
        <name>Fe</name>
        <dbReference type="ChEBI" id="CHEBI:18248"/>
    </ligandPart>
</feature>
<dbReference type="GO" id="GO:0006979">
    <property type="term" value="P:response to oxidative stress"/>
    <property type="evidence" value="ECO:0007669"/>
    <property type="project" value="InterPro"/>
</dbReference>
<dbReference type="Proteomes" id="UP000623129">
    <property type="component" value="Unassembled WGS sequence"/>
</dbReference>
<evidence type="ECO:0000256" key="14">
    <source>
        <dbReference type="PIRSR" id="PIRSR600823-5"/>
    </source>
</evidence>
<keyword evidence="18" id="KW-1185">Reference proteome</keyword>
<dbReference type="GO" id="GO:0042744">
    <property type="term" value="P:hydrogen peroxide catabolic process"/>
    <property type="evidence" value="ECO:0007669"/>
    <property type="project" value="UniProtKB-KW"/>
</dbReference>
<dbReference type="Gene3D" id="1.10.520.10">
    <property type="match status" value="1"/>
</dbReference>
<evidence type="ECO:0000313" key="17">
    <source>
        <dbReference type="EMBL" id="KAF3334063.1"/>
    </source>
</evidence>
<evidence type="ECO:0000256" key="15">
    <source>
        <dbReference type="SAM" id="SignalP"/>
    </source>
</evidence>
<dbReference type="Pfam" id="PF00141">
    <property type="entry name" value="peroxidase"/>
    <property type="match status" value="1"/>
</dbReference>
<sequence>MERFTTLLLFLLLFTSACVLKAKADGILSTYYYQELCPIAEEIVRQHVETEVYQDPNVAAQLLRLHFHDCFVMRGGPSWEVYLGRKDSLKASFNEANRRIPAPNSTLETLIANFEDHGLDIVDLVSLSGAHTIGRSRCTSFKQRLYNPQPFEQVWDVRQHEYFQLLRSQCPEEGHDNDLVPLDIKTPRRFDNLYYINLLRGHALLTSDSQLVTDDTPEYIVSNLVWQYAFDQRLFFQHFVNSMLKMGNIGVLTVEGEVRHNCRYIN</sequence>
<gene>
    <name evidence="17" type="ORF">FCM35_KLT01754</name>
</gene>
<keyword evidence="7" id="KW-0560">Oxidoreductase</keyword>
<name>A0A833VT36_9POAL</name>
<proteinExistence type="inferred from homology"/>
<comment type="cofactor">
    <cofactor evidence="13">
        <name>Ca(2+)</name>
        <dbReference type="ChEBI" id="CHEBI:29108"/>
    </cofactor>
    <text evidence="13">Binds 2 calcium ions per subunit.</text>
</comment>
<dbReference type="InterPro" id="IPR002016">
    <property type="entry name" value="Haem_peroxidase"/>
</dbReference>
<organism evidence="17 18">
    <name type="scientific">Carex littledalei</name>
    <dbReference type="NCBI Taxonomy" id="544730"/>
    <lineage>
        <taxon>Eukaryota</taxon>
        <taxon>Viridiplantae</taxon>
        <taxon>Streptophyta</taxon>
        <taxon>Embryophyta</taxon>
        <taxon>Tracheophyta</taxon>
        <taxon>Spermatophyta</taxon>
        <taxon>Magnoliopsida</taxon>
        <taxon>Liliopsida</taxon>
        <taxon>Poales</taxon>
        <taxon>Cyperaceae</taxon>
        <taxon>Cyperoideae</taxon>
        <taxon>Cariceae</taxon>
        <taxon>Carex</taxon>
        <taxon>Carex subgen. Euthyceras</taxon>
    </lineage>
</organism>
<evidence type="ECO:0000256" key="13">
    <source>
        <dbReference type="PIRSR" id="PIRSR600823-3"/>
    </source>
</evidence>
<evidence type="ECO:0000256" key="9">
    <source>
        <dbReference type="ARBA" id="ARBA00023157"/>
    </source>
</evidence>
<comment type="cofactor">
    <cofactor evidence="13">
        <name>heme b</name>
        <dbReference type="ChEBI" id="CHEBI:60344"/>
    </cofactor>
    <text evidence="13">Binds 1 heme b (iron(II)-protoporphyrin IX) group per subunit.</text>
</comment>
<feature type="chain" id="PRO_5032306804" evidence="15">
    <location>
        <begin position="25"/>
        <end position="266"/>
    </location>
</feature>
<evidence type="ECO:0000256" key="7">
    <source>
        <dbReference type="ARBA" id="ARBA00023002"/>
    </source>
</evidence>
<feature type="signal peptide" evidence="15">
    <location>
        <begin position="1"/>
        <end position="24"/>
    </location>
</feature>
<evidence type="ECO:0000256" key="12">
    <source>
        <dbReference type="PIRSR" id="PIRSR600823-2"/>
    </source>
</evidence>
<dbReference type="FunFam" id="1.10.420.10:FF:000001">
    <property type="entry name" value="Peroxidase"/>
    <property type="match status" value="1"/>
</dbReference>
<evidence type="ECO:0000256" key="8">
    <source>
        <dbReference type="ARBA" id="ARBA00023004"/>
    </source>
</evidence>
<dbReference type="PROSITE" id="PS00436">
    <property type="entry name" value="PEROXIDASE_2"/>
    <property type="match status" value="1"/>
</dbReference>
<evidence type="ECO:0000256" key="1">
    <source>
        <dbReference type="ARBA" id="ARBA00000189"/>
    </source>
</evidence>
<comment type="catalytic activity">
    <reaction evidence="1">
        <text>2 a phenolic donor + H2O2 = 2 a phenolic radical donor + 2 H2O</text>
        <dbReference type="Rhea" id="RHEA:56136"/>
        <dbReference type="ChEBI" id="CHEBI:15377"/>
        <dbReference type="ChEBI" id="CHEBI:16240"/>
        <dbReference type="ChEBI" id="CHEBI:139520"/>
        <dbReference type="ChEBI" id="CHEBI:139521"/>
        <dbReference type="EC" id="1.11.1.7"/>
    </reaction>
</comment>
<dbReference type="PROSITE" id="PS50873">
    <property type="entry name" value="PEROXIDASE_4"/>
    <property type="match status" value="1"/>
</dbReference>
<dbReference type="AlphaFoldDB" id="A0A833VT36"/>
<accession>A0A833VT36</accession>
<comment type="caution">
    <text evidence="17">The sequence shown here is derived from an EMBL/GenBank/DDBJ whole genome shotgun (WGS) entry which is preliminary data.</text>
</comment>
<feature type="disulfide bond" evidence="14">
    <location>
        <begin position="138"/>
        <end position="170"/>
    </location>
</feature>
<reference evidence="17" key="1">
    <citation type="submission" date="2020-01" db="EMBL/GenBank/DDBJ databases">
        <title>Genome sequence of Kobresia littledalei, the first chromosome-level genome in the family Cyperaceae.</title>
        <authorList>
            <person name="Qu G."/>
        </authorList>
    </citation>
    <scope>NUCLEOTIDE SEQUENCE</scope>
    <source>
        <strain evidence="17">C.B.Clarke</strain>
        <tissue evidence="17">Leaf</tissue>
    </source>
</reference>
<keyword evidence="15" id="KW-0732">Signal</keyword>
<evidence type="ECO:0000256" key="6">
    <source>
        <dbReference type="ARBA" id="ARBA00022837"/>
    </source>
</evidence>
<evidence type="ECO:0000256" key="2">
    <source>
        <dbReference type="ARBA" id="ARBA00006873"/>
    </source>
</evidence>
<feature type="binding site" evidence="12">
    <location>
        <position position="101"/>
    </location>
    <ligand>
        <name>substrate</name>
    </ligand>
</feature>
<feature type="binding site" evidence="13">
    <location>
        <position position="191"/>
    </location>
    <ligand>
        <name>Ca(2+)</name>
        <dbReference type="ChEBI" id="CHEBI:29108"/>
        <label>2</label>
    </ligand>
</feature>
<dbReference type="InterPro" id="IPR019794">
    <property type="entry name" value="Peroxidases_AS"/>
</dbReference>
<keyword evidence="11" id="KW-0376">Hydrogen peroxide</keyword>
<dbReference type="PANTHER" id="PTHR31388:SF152">
    <property type="entry name" value="PEROXIDASE 20"/>
    <property type="match status" value="1"/>
</dbReference>
<keyword evidence="4" id="KW-0349">Heme</keyword>
<evidence type="ECO:0000313" key="18">
    <source>
        <dbReference type="Proteomes" id="UP000623129"/>
    </source>
</evidence>
<evidence type="ECO:0000256" key="4">
    <source>
        <dbReference type="ARBA" id="ARBA00022617"/>
    </source>
</evidence>
<evidence type="ECO:0000256" key="5">
    <source>
        <dbReference type="ARBA" id="ARBA00022723"/>
    </source>
</evidence>
<keyword evidence="9 14" id="KW-1015">Disulfide bond</keyword>
<keyword evidence="3 17" id="KW-0575">Peroxidase</keyword>
<feature type="binding site" evidence="13">
    <location>
        <position position="183"/>
    </location>
    <ligand>
        <name>Ca(2+)</name>
        <dbReference type="ChEBI" id="CHEBI:29108"/>
        <label>2</label>
    </ligand>
</feature>
<evidence type="ECO:0000256" key="10">
    <source>
        <dbReference type="ARBA" id="ARBA00023283"/>
    </source>
</evidence>
<dbReference type="InterPro" id="IPR019793">
    <property type="entry name" value="Peroxidases_heam-ligand_BS"/>
</dbReference>
<dbReference type="SUPFAM" id="SSF48113">
    <property type="entry name" value="Heme-dependent peroxidases"/>
    <property type="match status" value="1"/>
</dbReference>
<feature type="domain" description="Plant heme peroxidase family profile" evidence="16">
    <location>
        <begin position="60"/>
        <end position="266"/>
    </location>
</feature>
<dbReference type="PROSITE" id="PS00435">
    <property type="entry name" value="PEROXIDASE_1"/>
    <property type="match status" value="1"/>
</dbReference>
<dbReference type="GO" id="GO:0140825">
    <property type="term" value="F:lactoperoxidase activity"/>
    <property type="evidence" value="ECO:0007669"/>
    <property type="project" value="UniProtKB-EC"/>
</dbReference>
<dbReference type="EMBL" id="SWLB01000010">
    <property type="protein sequence ID" value="KAF3334063.1"/>
    <property type="molecule type" value="Genomic_DNA"/>
</dbReference>
<keyword evidence="10" id="KW-0873">Pyrrolidone carboxylic acid</keyword>
<dbReference type="GO" id="GO:0046872">
    <property type="term" value="F:metal ion binding"/>
    <property type="evidence" value="ECO:0007669"/>
    <property type="project" value="UniProtKB-KW"/>
</dbReference>
<dbReference type="PROSITE" id="PS51257">
    <property type="entry name" value="PROKAR_LIPOPROTEIN"/>
    <property type="match status" value="1"/>
</dbReference>
<dbReference type="PRINTS" id="PR00461">
    <property type="entry name" value="PLPEROXIDASE"/>
</dbReference>
<dbReference type="InterPro" id="IPR010255">
    <property type="entry name" value="Haem_peroxidase_sf"/>
</dbReference>
<evidence type="ECO:0000256" key="11">
    <source>
        <dbReference type="ARBA" id="ARBA00023324"/>
    </source>
</evidence>
<feature type="binding site" evidence="13">
    <location>
        <position position="132"/>
    </location>
    <ligand>
        <name>Ca(2+)</name>
        <dbReference type="ChEBI" id="CHEBI:29108"/>
        <label>2</label>
    </ligand>
</feature>